<dbReference type="eggNOG" id="KOG0559">
    <property type="taxonomic scope" value="Eukaryota"/>
</dbReference>
<feature type="region of interest" description="Disordered" evidence="4">
    <location>
        <begin position="160"/>
        <end position="180"/>
    </location>
</feature>
<name>K3W9T0_GLOUD</name>
<comment type="similarity">
    <text evidence="1">Belongs to the 2-oxoacid dehydrogenase family.</text>
</comment>
<organism evidence="6 7">
    <name type="scientific">Globisporangium ultimum (strain ATCC 200006 / CBS 805.95 / DAOM BR144)</name>
    <name type="common">Pythium ultimum</name>
    <dbReference type="NCBI Taxonomy" id="431595"/>
    <lineage>
        <taxon>Eukaryota</taxon>
        <taxon>Sar</taxon>
        <taxon>Stramenopiles</taxon>
        <taxon>Oomycota</taxon>
        <taxon>Peronosporomycetes</taxon>
        <taxon>Pythiales</taxon>
        <taxon>Pythiaceae</taxon>
        <taxon>Globisporangium</taxon>
    </lineage>
</organism>
<dbReference type="AlphaFoldDB" id="K3W9T0"/>
<evidence type="ECO:0000313" key="6">
    <source>
        <dbReference type="EnsemblProtists" id="PYU1_T001721"/>
    </source>
</evidence>
<dbReference type="OMA" id="KKQIGQH"/>
<feature type="domain" description="Lipoyl-binding" evidence="5">
    <location>
        <begin position="30"/>
        <end position="105"/>
    </location>
</feature>
<dbReference type="VEuPathDB" id="FungiDB:PYU1_G001720"/>
<dbReference type="EMBL" id="GL376634">
    <property type="status" value="NOT_ANNOTATED_CDS"/>
    <property type="molecule type" value="Genomic_DNA"/>
</dbReference>
<sequence length="211" mass="21765">MWGSLRATTQQLAARGAARKTLQQQRFFAITTVNVPSMGDSISEGTLVQIVKAAGETVHADEVVAILETDKVSVDVMSPVAGTIVEHLVKLEENVEVGRALFSVDDSRAPEPGSKAAPSQAAAAPAASVAVAAAAPATASGHRVPSIKFLGKRSLLPAKPSPLTKPAARHTPSPLAPVQPSGPNVLPFNHVKRAPLTPAEVNAINSGIAFL</sequence>
<dbReference type="PANTHER" id="PTHR43416">
    <property type="entry name" value="DIHYDROLIPOYLLYSINE-RESIDUE SUCCINYLTRANSFERASE COMPONENT OF 2-OXOGLUTARATE DEHYDROGENASE COMPLEX, MITOCHONDRIAL-RELATED"/>
    <property type="match status" value="1"/>
</dbReference>
<evidence type="ECO:0000313" key="7">
    <source>
        <dbReference type="Proteomes" id="UP000019132"/>
    </source>
</evidence>
<dbReference type="InterPro" id="IPR000089">
    <property type="entry name" value="Biotin_lipoyl"/>
</dbReference>
<protein>
    <recommendedName>
        <fullName evidence="5">Lipoyl-binding domain-containing protein</fullName>
    </recommendedName>
</protein>
<evidence type="ECO:0000259" key="5">
    <source>
        <dbReference type="PROSITE" id="PS50968"/>
    </source>
</evidence>
<accession>K3W9T0</accession>
<dbReference type="Pfam" id="PF00364">
    <property type="entry name" value="Biotin_lipoyl"/>
    <property type="match status" value="1"/>
</dbReference>
<keyword evidence="2" id="KW-0450">Lipoyl</keyword>
<dbReference type="InterPro" id="IPR050537">
    <property type="entry name" value="2-oxoacid_dehydrogenase"/>
</dbReference>
<dbReference type="InterPro" id="IPR003016">
    <property type="entry name" value="2-oxoA_DH_lipoyl-BS"/>
</dbReference>
<reference evidence="7" key="2">
    <citation type="submission" date="2010-04" db="EMBL/GenBank/DDBJ databases">
        <authorList>
            <person name="Buell R."/>
            <person name="Hamilton J."/>
            <person name="Hostetler J."/>
        </authorList>
    </citation>
    <scope>NUCLEOTIDE SEQUENCE [LARGE SCALE GENOMIC DNA]</scope>
    <source>
        <strain evidence="7">DAOM:BR144</strain>
    </source>
</reference>
<evidence type="ECO:0000256" key="4">
    <source>
        <dbReference type="SAM" id="MobiDB-lite"/>
    </source>
</evidence>
<evidence type="ECO:0000256" key="2">
    <source>
        <dbReference type="ARBA" id="ARBA00022823"/>
    </source>
</evidence>
<reference evidence="6" key="3">
    <citation type="submission" date="2015-02" db="UniProtKB">
        <authorList>
            <consortium name="EnsemblProtists"/>
        </authorList>
    </citation>
    <scope>IDENTIFICATION</scope>
    <source>
        <strain evidence="6">DAOM BR144</strain>
    </source>
</reference>
<dbReference type="Proteomes" id="UP000019132">
    <property type="component" value="Unassembled WGS sequence"/>
</dbReference>
<dbReference type="GO" id="GO:0004149">
    <property type="term" value="F:dihydrolipoyllysine-residue succinyltransferase activity"/>
    <property type="evidence" value="ECO:0007669"/>
    <property type="project" value="TreeGrafter"/>
</dbReference>
<evidence type="ECO:0000256" key="3">
    <source>
        <dbReference type="ARBA" id="ARBA00022946"/>
    </source>
</evidence>
<dbReference type="PROSITE" id="PS50968">
    <property type="entry name" value="BIOTINYL_LIPOYL"/>
    <property type="match status" value="1"/>
</dbReference>
<dbReference type="HOGENOM" id="CLU_115633_0_0_1"/>
<dbReference type="GO" id="GO:0006099">
    <property type="term" value="P:tricarboxylic acid cycle"/>
    <property type="evidence" value="ECO:0007669"/>
    <property type="project" value="TreeGrafter"/>
</dbReference>
<dbReference type="Gene3D" id="2.40.50.100">
    <property type="match status" value="1"/>
</dbReference>
<reference evidence="7" key="1">
    <citation type="journal article" date="2010" name="Genome Biol.">
        <title>Genome sequence of the necrotrophic plant pathogen Pythium ultimum reveals original pathogenicity mechanisms and effector repertoire.</title>
        <authorList>
            <person name="Levesque C.A."/>
            <person name="Brouwer H."/>
            <person name="Cano L."/>
            <person name="Hamilton J.P."/>
            <person name="Holt C."/>
            <person name="Huitema E."/>
            <person name="Raffaele S."/>
            <person name="Robideau G.P."/>
            <person name="Thines M."/>
            <person name="Win J."/>
            <person name="Zerillo M.M."/>
            <person name="Beakes G.W."/>
            <person name="Boore J.L."/>
            <person name="Busam D."/>
            <person name="Dumas B."/>
            <person name="Ferriera S."/>
            <person name="Fuerstenberg S.I."/>
            <person name="Gachon C.M."/>
            <person name="Gaulin E."/>
            <person name="Govers F."/>
            <person name="Grenville-Briggs L."/>
            <person name="Horner N."/>
            <person name="Hostetler J."/>
            <person name="Jiang R.H."/>
            <person name="Johnson J."/>
            <person name="Krajaejun T."/>
            <person name="Lin H."/>
            <person name="Meijer H.J."/>
            <person name="Moore B."/>
            <person name="Morris P."/>
            <person name="Phuntmart V."/>
            <person name="Puiu D."/>
            <person name="Shetty J."/>
            <person name="Stajich J.E."/>
            <person name="Tripathy S."/>
            <person name="Wawra S."/>
            <person name="van West P."/>
            <person name="Whitty B.R."/>
            <person name="Coutinho P.M."/>
            <person name="Henrissat B."/>
            <person name="Martin F."/>
            <person name="Thomas P.D."/>
            <person name="Tyler B.M."/>
            <person name="De Vries R.P."/>
            <person name="Kamoun S."/>
            <person name="Yandell M."/>
            <person name="Tisserat N."/>
            <person name="Buell C.R."/>
        </authorList>
    </citation>
    <scope>NUCLEOTIDE SEQUENCE</scope>
    <source>
        <strain evidence="7">DAOM:BR144</strain>
    </source>
</reference>
<dbReference type="SUPFAM" id="SSF51230">
    <property type="entry name" value="Single hybrid motif"/>
    <property type="match status" value="1"/>
</dbReference>
<dbReference type="InParanoid" id="K3W9T0"/>
<dbReference type="PANTHER" id="PTHR43416:SF5">
    <property type="entry name" value="DIHYDROLIPOYLLYSINE-RESIDUE SUCCINYLTRANSFERASE COMPONENT OF 2-OXOGLUTARATE DEHYDROGENASE COMPLEX, MITOCHONDRIAL"/>
    <property type="match status" value="1"/>
</dbReference>
<dbReference type="GO" id="GO:0005739">
    <property type="term" value="C:mitochondrion"/>
    <property type="evidence" value="ECO:0007669"/>
    <property type="project" value="TreeGrafter"/>
</dbReference>
<evidence type="ECO:0000256" key="1">
    <source>
        <dbReference type="ARBA" id="ARBA00007317"/>
    </source>
</evidence>
<dbReference type="EnsemblProtists" id="PYU1_T001721">
    <property type="protein sequence ID" value="PYU1_T001721"/>
    <property type="gene ID" value="PYU1_G001720"/>
</dbReference>
<keyword evidence="3" id="KW-0809">Transit peptide</keyword>
<dbReference type="InterPro" id="IPR011053">
    <property type="entry name" value="Single_hybrid_motif"/>
</dbReference>
<dbReference type="CDD" id="cd06849">
    <property type="entry name" value="lipoyl_domain"/>
    <property type="match status" value="1"/>
</dbReference>
<keyword evidence="7" id="KW-1185">Reference proteome</keyword>
<dbReference type="STRING" id="431595.K3W9T0"/>
<proteinExistence type="inferred from homology"/>
<dbReference type="PROSITE" id="PS00189">
    <property type="entry name" value="LIPOYL"/>
    <property type="match status" value="1"/>
</dbReference>